<dbReference type="EMBL" id="BJZU01000052">
    <property type="protein sequence ID" value="GEP04738.1"/>
    <property type="molecule type" value="Genomic_DNA"/>
</dbReference>
<evidence type="ECO:0000313" key="3">
    <source>
        <dbReference type="Proteomes" id="UP000321960"/>
    </source>
</evidence>
<dbReference type="Proteomes" id="UP000321960">
    <property type="component" value="Unassembled WGS sequence"/>
</dbReference>
<dbReference type="RefSeq" id="WP_147026354.1">
    <property type="nucleotide sequence ID" value="NZ_BJZU01000052.1"/>
</dbReference>
<organism evidence="1 3">
    <name type="scientific">Methylobacterium oxalidis</name>
    <dbReference type="NCBI Taxonomy" id="944322"/>
    <lineage>
        <taxon>Bacteria</taxon>
        <taxon>Pseudomonadati</taxon>
        <taxon>Pseudomonadota</taxon>
        <taxon>Alphaproteobacteria</taxon>
        <taxon>Hyphomicrobiales</taxon>
        <taxon>Methylobacteriaceae</taxon>
        <taxon>Methylobacterium</taxon>
    </lineage>
</organism>
<protein>
    <submittedName>
        <fullName evidence="1">Uncharacterized protein</fullName>
    </submittedName>
</protein>
<sequence length="67" mass="7037">MRGEASGTASETALAERIASELRAAARFHARNGHGAVAEALHGEAHRHAREAAQLRQRALSALEAPA</sequence>
<reference evidence="4" key="2">
    <citation type="journal article" date="2019" name="Int. J. Syst. Evol. Microbiol.">
        <title>The Global Catalogue of Microorganisms (GCM) 10K type strain sequencing project: providing services to taxonomists for standard genome sequencing and annotation.</title>
        <authorList>
            <consortium name="The Broad Institute Genomics Platform"/>
            <consortium name="The Broad Institute Genome Sequencing Center for Infectious Disease"/>
            <person name="Wu L."/>
            <person name="Ma J."/>
        </authorList>
    </citation>
    <scope>NUCLEOTIDE SEQUENCE [LARGE SCALE GENOMIC DNA]</scope>
    <source>
        <strain evidence="4">NBRC 107715</strain>
    </source>
</reference>
<evidence type="ECO:0000313" key="2">
    <source>
        <dbReference type="EMBL" id="GLS63564.1"/>
    </source>
</evidence>
<dbReference type="EMBL" id="BSPK01000025">
    <property type="protein sequence ID" value="GLS63564.1"/>
    <property type="molecule type" value="Genomic_DNA"/>
</dbReference>
<name>A0A512J447_9HYPH</name>
<comment type="caution">
    <text evidence="1">The sequence shown here is derived from an EMBL/GenBank/DDBJ whole genome shotgun (WGS) entry which is preliminary data.</text>
</comment>
<evidence type="ECO:0000313" key="4">
    <source>
        <dbReference type="Proteomes" id="UP001156856"/>
    </source>
</evidence>
<accession>A0A512J447</accession>
<dbReference type="AlphaFoldDB" id="A0A512J447"/>
<evidence type="ECO:0000313" key="1">
    <source>
        <dbReference type="EMBL" id="GEP04738.1"/>
    </source>
</evidence>
<proteinExistence type="predicted"/>
<dbReference type="Proteomes" id="UP001156856">
    <property type="component" value="Unassembled WGS sequence"/>
</dbReference>
<reference evidence="2" key="4">
    <citation type="submission" date="2023-01" db="EMBL/GenBank/DDBJ databases">
        <title>Draft genome sequence of Methylobacterium oxalidis strain NBRC 107715.</title>
        <authorList>
            <person name="Sun Q."/>
            <person name="Mori K."/>
        </authorList>
    </citation>
    <scope>NUCLEOTIDE SEQUENCE</scope>
    <source>
        <strain evidence="2">NBRC 107715</strain>
    </source>
</reference>
<keyword evidence="4" id="KW-1185">Reference proteome</keyword>
<reference evidence="2" key="1">
    <citation type="journal article" date="2014" name="Int. J. Syst. Evol. Microbiol.">
        <title>Complete genome of a new Firmicutes species belonging to the dominant human colonic microbiota ('Ruminococcus bicirculans') reveals two chromosomes and a selective capacity to utilize plant glucans.</title>
        <authorList>
            <consortium name="NISC Comparative Sequencing Program"/>
            <person name="Wegmann U."/>
            <person name="Louis P."/>
            <person name="Goesmann A."/>
            <person name="Henrissat B."/>
            <person name="Duncan S.H."/>
            <person name="Flint H.J."/>
        </authorList>
    </citation>
    <scope>NUCLEOTIDE SEQUENCE</scope>
    <source>
        <strain evidence="2">NBRC 107715</strain>
    </source>
</reference>
<gene>
    <name evidence="2" type="ORF">GCM10007888_19450</name>
    <name evidence="1" type="ORF">MOX02_27760</name>
</gene>
<reference evidence="1 3" key="3">
    <citation type="submission" date="2019-07" db="EMBL/GenBank/DDBJ databases">
        <title>Whole genome shotgun sequence of Methylobacterium oxalidis NBRC 107715.</title>
        <authorList>
            <person name="Hosoyama A."/>
            <person name="Uohara A."/>
            <person name="Ohji S."/>
            <person name="Ichikawa N."/>
        </authorList>
    </citation>
    <scope>NUCLEOTIDE SEQUENCE [LARGE SCALE GENOMIC DNA]</scope>
    <source>
        <strain evidence="1 3">NBRC 107715</strain>
    </source>
</reference>